<dbReference type="SMART" id="SM00857">
    <property type="entry name" value="Resolvase"/>
    <property type="match status" value="1"/>
</dbReference>
<dbReference type="RefSeq" id="WP_289725495.1">
    <property type="nucleotide sequence ID" value="NZ_JAUDUY010000006.1"/>
</dbReference>
<accession>A0ABT7WGT0</accession>
<dbReference type="SUPFAM" id="SSF53041">
    <property type="entry name" value="Resolvase-like"/>
    <property type="match status" value="1"/>
</dbReference>
<comment type="caution">
    <text evidence="3">The sequence shown here is derived from an EMBL/GenBank/DDBJ whole genome shotgun (WGS) entry which is preliminary data.</text>
</comment>
<gene>
    <name evidence="3" type="ORF">QU605_11630</name>
</gene>
<name>A0ABT7WGT0_9FLAO</name>
<keyword evidence="4" id="KW-1185">Reference proteome</keyword>
<dbReference type="PANTHER" id="PTHR30461:SF23">
    <property type="entry name" value="DNA RECOMBINASE-RELATED"/>
    <property type="match status" value="1"/>
</dbReference>
<dbReference type="Gene3D" id="3.40.50.1390">
    <property type="entry name" value="Resolvase, N-terminal catalytic domain"/>
    <property type="match status" value="1"/>
</dbReference>
<dbReference type="Gene3D" id="3.90.1750.20">
    <property type="entry name" value="Putative Large Serine Recombinase, Chain B, Domain 2"/>
    <property type="match status" value="1"/>
</dbReference>
<reference evidence="3" key="1">
    <citation type="submission" date="2023-06" db="EMBL/GenBank/DDBJ databases">
        <title>Robiginitalea aurantiacus sp. nov. and Algoriphagus sediminis sp. nov., isolated from coastal sediment.</title>
        <authorList>
            <person name="Zhou Z.Y."/>
            <person name="An J."/>
            <person name="Jia Y.W."/>
            <person name="Du Z.J."/>
        </authorList>
    </citation>
    <scope>NUCLEOTIDE SEQUENCE</scope>
    <source>
        <strain evidence="3">M39</strain>
    </source>
</reference>
<dbReference type="Pfam" id="PF13408">
    <property type="entry name" value="Zn_ribbon_recom"/>
    <property type="match status" value="1"/>
</dbReference>
<dbReference type="InterPro" id="IPR050639">
    <property type="entry name" value="SSR_resolvase"/>
</dbReference>
<dbReference type="PANTHER" id="PTHR30461">
    <property type="entry name" value="DNA-INVERTASE FROM LAMBDOID PROPHAGE"/>
    <property type="match status" value="1"/>
</dbReference>
<dbReference type="InterPro" id="IPR036162">
    <property type="entry name" value="Resolvase-like_N_sf"/>
</dbReference>
<evidence type="ECO:0000313" key="4">
    <source>
        <dbReference type="Proteomes" id="UP001174839"/>
    </source>
</evidence>
<keyword evidence="1" id="KW-0175">Coiled coil</keyword>
<dbReference type="InterPro" id="IPR011109">
    <property type="entry name" value="DNA_bind_recombinase_dom"/>
</dbReference>
<evidence type="ECO:0000256" key="1">
    <source>
        <dbReference type="SAM" id="Coils"/>
    </source>
</evidence>
<feature type="coiled-coil region" evidence="1">
    <location>
        <begin position="386"/>
        <end position="479"/>
    </location>
</feature>
<evidence type="ECO:0000259" key="2">
    <source>
        <dbReference type="PROSITE" id="PS51737"/>
    </source>
</evidence>
<dbReference type="CDD" id="cd00338">
    <property type="entry name" value="Ser_Recombinase"/>
    <property type="match status" value="1"/>
</dbReference>
<dbReference type="Pfam" id="PF00239">
    <property type="entry name" value="Resolvase"/>
    <property type="match status" value="1"/>
</dbReference>
<feature type="domain" description="Recombinase" evidence="2">
    <location>
        <begin position="166"/>
        <end position="298"/>
    </location>
</feature>
<dbReference type="Pfam" id="PF07508">
    <property type="entry name" value="Recombinase"/>
    <property type="match status" value="1"/>
</dbReference>
<dbReference type="InterPro" id="IPR006119">
    <property type="entry name" value="Resolv_N"/>
</dbReference>
<evidence type="ECO:0000313" key="3">
    <source>
        <dbReference type="EMBL" id="MDM9632129.1"/>
    </source>
</evidence>
<sequence>MLAVYVRISVDRSNEVSTEVQREHGEQFAEKLGLKAKVYEDIGVSGGAEIEDRPEFQRMIQDLDKRDSELTAVWAYDDSRLYRSSRTKETFLFLIASRSAKHKKAGKEEIKIYFNGKEFDWSSPQEKMIHSIVTSVNEFYIDQTSEKIAHSLRKIVGQGKTRGVMPYGYTKDEAGYMVIDPEESEVVKRIYKLSLEGKGFRKIAEILNDEEIPTRYQKIAEKSGKTAYRAFDNVRKTYKYKNISELKWREKTVLDIVKNPLYKGERKFSGETYEAPAIFESNYWQKVNDNIKNNRNTTHGNAKRYNHLMRGMLVCGRCGRNYHGRVNKSDNFYMCTSKRYPKENCGNRSINRPFIEEFVWLKFFRSGEFEKHIEDYFEDISDKSNLTVLKKKIKKLNKDLGQIDKDRQELRKFLVQGVFTKSEYEQDKADLDKKQKEVKERLSKAEEELKSVVSIDKDRRQIKRDLKSMAKKLTFEEKQTFVAKYLDYIEVDFLNDVYFLKLHFKQSNMRPELYYIEKDYSIGFNITQQPLERPEGVNDFPSETMIINRLASSILKLLKEGKKSKADLISFDYYSLARKHYMEAKSE</sequence>
<dbReference type="InterPro" id="IPR025827">
    <property type="entry name" value="Zn_ribbon_recom_dom"/>
</dbReference>
<proteinExistence type="predicted"/>
<dbReference type="PROSITE" id="PS51737">
    <property type="entry name" value="RECOMBINASE_DNA_BIND"/>
    <property type="match status" value="1"/>
</dbReference>
<protein>
    <submittedName>
        <fullName evidence="3">Recombinase family protein</fullName>
    </submittedName>
</protein>
<dbReference type="Proteomes" id="UP001174839">
    <property type="component" value="Unassembled WGS sequence"/>
</dbReference>
<organism evidence="3 4">
    <name type="scientific">Robiginitalea aurantiaca</name>
    <dbReference type="NCBI Taxonomy" id="3056915"/>
    <lineage>
        <taxon>Bacteria</taxon>
        <taxon>Pseudomonadati</taxon>
        <taxon>Bacteroidota</taxon>
        <taxon>Flavobacteriia</taxon>
        <taxon>Flavobacteriales</taxon>
        <taxon>Flavobacteriaceae</taxon>
        <taxon>Robiginitalea</taxon>
    </lineage>
</organism>
<dbReference type="InterPro" id="IPR038109">
    <property type="entry name" value="DNA_bind_recomb_sf"/>
</dbReference>
<dbReference type="EMBL" id="JAUDUY010000006">
    <property type="protein sequence ID" value="MDM9632129.1"/>
    <property type="molecule type" value="Genomic_DNA"/>
</dbReference>